<reference evidence="4" key="1">
    <citation type="journal article" date="2014" name="Int. J. Syst. Evol. Microbiol.">
        <title>Complete genome sequence of Corynebacterium casei LMG S-19264T (=DSM 44701T), isolated from a smear-ripened cheese.</title>
        <authorList>
            <consortium name="US DOE Joint Genome Institute (JGI-PGF)"/>
            <person name="Walter F."/>
            <person name="Albersmeier A."/>
            <person name="Kalinowski J."/>
            <person name="Ruckert C."/>
        </authorList>
    </citation>
    <scope>NUCLEOTIDE SEQUENCE</scope>
    <source>
        <strain evidence="4">CGMCC 1.15178</strain>
    </source>
</reference>
<feature type="region of interest" description="Disordered" evidence="3">
    <location>
        <begin position="194"/>
        <end position="230"/>
    </location>
</feature>
<dbReference type="Pfam" id="PF04012">
    <property type="entry name" value="PspA_IM30"/>
    <property type="match status" value="1"/>
</dbReference>
<dbReference type="PANTHER" id="PTHR31088">
    <property type="entry name" value="MEMBRANE-ASSOCIATED PROTEIN VIPP1, CHLOROPLASTIC"/>
    <property type="match status" value="1"/>
</dbReference>
<dbReference type="AlphaFoldDB" id="A0A916ZBU8"/>
<evidence type="ECO:0000313" key="5">
    <source>
        <dbReference type="Proteomes" id="UP000612456"/>
    </source>
</evidence>
<comment type="similarity">
    <text evidence="1">Belongs to the PspA/Vipp/IM30 family.</text>
</comment>
<dbReference type="InterPro" id="IPR007157">
    <property type="entry name" value="PspA_VIPP1"/>
</dbReference>
<organism evidence="4 5">
    <name type="scientific">Paenibacillus nasutitermitis</name>
    <dbReference type="NCBI Taxonomy" id="1652958"/>
    <lineage>
        <taxon>Bacteria</taxon>
        <taxon>Bacillati</taxon>
        <taxon>Bacillota</taxon>
        <taxon>Bacilli</taxon>
        <taxon>Bacillales</taxon>
        <taxon>Paenibacillaceae</taxon>
        <taxon>Paenibacillus</taxon>
    </lineage>
</organism>
<name>A0A916ZBU8_9BACL</name>
<keyword evidence="5" id="KW-1185">Reference proteome</keyword>
<comment type="caution">
    <text evidence="4">The sequence shown here is derived from an EMBL/GenBank/DDBJ whole genome shotgun (WGS) entry which is preliminary data.</text>
</comment>
<sequence length="230" mass="25596">MGVLNRLVNMTKAAANELMDKLEEPGMMLNHYVRNMQTEIEGMQAELHKQEAAVRIHGQQAEEAGRIADMYEAKALEAITNGLEAAAREALAAKLHYTEKAHEAAVWQENAKSRIAELTQRLEDAKAELKVMQKKREELVARMQQTAAKTHSSTPSFSYGFEEGSAARGFQRMEDKINQWEAYAQVKKTPYGHAGAAGTAGTFTTDSAEQSAKESLIDEQLEQLRKRTNA</sequence>
<evidence type="ECO:0000256" key="2">
    <source>
        <dbReference type="SAM" id="Coils"/>
    </source>
</evidence>
<gene>
    <name evidence="4" type="ORF">GCM10010911_50230</name>
</gene>
<evidence type="ECO:0000313" key="4">
    <source>
        <dbReference type="EMBL" id="GGD85747.1"/>
    </source>
</evidence>
<reference evidence="4" key="2">
    <citation type="submission" date="2020-09" db="EMBL/GenBank/DDBJ databases">
        <authorList>
            <person name="Sun Q."/>
            <person name="Zhou Y."/>
        </authorList>
    </citation>
    <scope>NUCLEOTIDE SEQUENCE</scope>
    <source>
        <strain evidence="4">CGMCC 1.15178</strain>
    </source>
</reference>
<dbReference type="Proteomes" id="UP000612456">
    <property type="component" value="Unassembled WGS sequence"/>
</dbReference>
<accession>A0A916ZBU8</accession>
<evidence type="ECO:0008006" key="6">
    <source>
        <dbReference type="Google" id="ProtNLM"/>
    </source>
</evidence>
<proteinExistence type="inferred from homology"/>
<feature type="compositionally biased region" description="Low complexity" evidence="3">
    <location>
        <begin position="194"/>
        <end position="205"/>
    </location>
</feature>
<dbReference type="EMBL" id="BMHP01000004">
    <property type="protein sequence ID" value="GGD85747.1"/>
    <property type="molecule type" value="Genomic_DNA"/>
</dbReference>
<keyword evidence="2" id="KW-0175">Coiled coil</keyword>
<protein>
    <recommendedName>
        <fullName evidence="6">PspA/IM30 family protein</fullName>
    </recommendedName>
</protein>
<dbReference type="RefSeq" id="WP_188996242.1">
    <property type="nucleotide sequence ID" value="NZ_BMHP01000004.1"/>
</dbReference>
<dbReference type="PANTHER" id="PTHR31088:SF6">
    <property type="entry name" value="PHAGE SHOCK PROTEIN A"/>
    <property type="match status" value="1"/>
</dbReference>
<feature type="coiled-coil region" evidence="2">
    <location>
        <begin position="108"/>
        <end position="149"/>
    </location>
</feature>
<evidence type="ECO:0000256" key="3">
    <source>
        <dbReference type="SAM" id="MobiDB-lite"/>
    </source>
</evidence>
<evidence type="ECO:0000256" key="1">
    <source>
        <dbReference type="ARBA" id="ARBA00043985"/>
    </source>
</evidence>